<dbReference type="GO" id="GO:0034511">
    <property type="term" value="F:U3 snoRNA binding"/>
    <property type="evidence" value="ECO:0007669"/>
    <property type="project" value="TreeGrafter"/>
</dbReference>
<feature type="region of interest" description="Disordered" evidence="1">
    <location>
        <begin position="19"/>
        <end position="39"/>
    </location>
</feature>
<dbReference type="AlphaFoldDB" id="A0A3S5AKR7"/>
<dbReference type="GO" id="GO:0030688">
    <property type="term" value="C:preribosome, small subunit precursor"/>
    <property type="evidence" value="ECO:0007669"/>
    <property type="project" value="TreeGrafter"/>
</dbReference>
<organism evidence="2 3">
    <name type="scientific">Protopolystoma xenopodis</name>
    <dbReference type="NCBI Taxonomy" id="117903"/>
    <lineage>
        <taxon>Eukaryota</taxon>
        <taxon>Metazoa</taxon>
        <taxon>Spiralia</taxon>
        <taxon>Lophotrochozoa</taxon>
        <taxon>Platyhelminthes</taxon>
        <taxon>Monogenea</taxon>
        <taxon>Polyopisthocotylea</taxon>
        <taxon>Polystomatidea</taxon>
        <taxon>Polystomatidae</taxon>
        <taxon>Protopolystoma</taxon>
    </lineage>
</organism>
<dbReference type="GO" id="GO:0000462">
    <property type="term" value="P:maturation of SSU-rRNA from tricistronic rRNA transcript (SSU-rRNA, 5.8S rRNA, LSU-rRNA)"/>
    <property type="evidence" value="ECO:0007669"/>
    <property type="project" value="TreeGrafter"/>
</dbReference>
<evidence type="ECO:0000313" key="2">
    <source>
        <dbReference type="EMBL" id="VEL31856.1"/>
    </source>
</evidence>
<dbReference type="InterPro" id="IPR039761">
    <property type="entry name" value="Bms1/Tsr1"/>
</dbReference>
<dbReference type="Proteomes" id="UP000784294">
    <property type="component" value="Unassembled WGS sequence"/>
</dbReference>
<feature type="compositionally biased region" description="Basic residues" evidence="1">
    <location>
        <begin position="19"/>
        <end position="32"/>
    </location>
</feature>
<dbReference type="PANTHER" id="PTHR12858">
    <property type="entry name" value="RIBOSOME BIOGENESIS PROTEIN"/>
    <property type="match status" value="1"/>
</dbReference>
<evidence type="ECO:0000256" key="1">
    <source>
        <dbReference type="SAM" id="MobiDB-lite"/>
    </source>
</evidence>
<proteinExistence type="predicted"/>
<keyword evidence="3" id="KW-1185">Reference proteome</keyword>
<dbReference type="PANTHER" id="PTHR12858:SF1">
    <property type="entry name" value="PRE-RRNA-PROCESSING PROTEIN TSR1 HOMOLOG"/>
    <property type="match status" value="1"/>
</dbReference>
<gene>
    <name evidence="2" type="ORF">PXEA_LOCUS25296</name>
</gene>
<evidence type="ECO:0008006" key="4">
    <source>
        <dbReference type="Google" id="ProtNLM"/>
    </source>
</evidence>
<accession>A0A3S5AKR7</accession>
<comment type="caution">
    <text evidence="2">The sequence shown here is derived from an EMBL/GenBank/DDBJ whole genome shotgun (WGS) entry which is preliminary data.</text>
</comment>
<name>A0A3S5AKR7_9PLAT</name>
<reference evidence="2" key="1">
    <citation type="submission" date="2018-11" db="EMBL/GenBank/DDBJ databases">
        <authorList>
            <consortium name="Pathogen Informatics"/>
        </authorList>
    </citation>
    <scope>NUCLEOTIDE SEQUENCE</scope>
</reference>
<sequence>MTYPITLLFPFMALHTHTPGHLKQSNKRHKGEKKSLKVQNKKLRYRKHDKILSKNERKLKSKQLRDARTSLVKNLLTSKGDYGTPPLLCVLIPLSESVDTELAKHLLYKCDSSSVPFNPFKDEPFSISRYPLYLDSKRLKKRLCLVTGRYNDLFECIDLTHVADWVIFILPRDVDELRSAYCEQLLTSLYSTGLPAHCFTVLSNQCCTKSLKKFLELKCT</sequence>
<evidence type="ECO:0000313" key="3">
    <source>
        <dbReference type="Proteomes" id="UP000784294"/>
    </source>
</evidence>
<protein>
    <recommendedName>
        <fullName evidence="4">Bms1-type G domain-containing protein</fullName>
    </recommendedName>
</protein>
<dbReference type="GO" id="GO:0003924">
    <property type="term" value="F:GTPase activity"/>
    <property type="evidence" value="ECO:0007669"/>
    <property type="project" value="TreeGrafter"/>
</dbReference>
<dbReference type="GO" id="GO:0000479">
    <property type="term" value="P:endonucleolytic cleavage of tricistronic rRNA transcript (SSU-rRNA, 5.8S rRNA, LSU-rRNA)"/>
    <property type="evidence" value="ECO:0007669"/>
    <property type="project" value="TreeGrafter"/>
</dbReference>
<dbReference type="Pfam" id="PF22298">
    <property type="entry name" value="Tsr1_G-like"/>
    <property type="match status" value="1"/>
</dbReference>
<dbReference type="OrthoDB" id="119302at2759"/>
<dbReference type="EMBL" id="CAAALY010127310">
    <property type="protein sequence ID" value="VEL31856.1"/>
    <property type="molecule type" value="Genomic_DNA"/>
</dbReference>
<dbReference type="GO" id="GO:0005525">
    <property type="term" value="F:GTP binding"/>
    <property type="evidence" value="ECO:0007669"/>
    <property type="project" value="TreeGrafter"/>
</dbReference>